<evidence type="ECO:0000256" key="1">
    <source>
        <dbReference type="SAM" id="Phobius"/>
    </source>
</evidence>
<keyword evidence="3" id="KW-1185">Reference proteome</keyword>
<feature type="transmembrane region" description="Helical" evidence="1">
    <location>
        <begin position="148"/>
        <end position="167"/>
    </location>
</feature>
<evidence type="ECO:0000313" key="3">
    <source>
        <dbReference type="Proteomes" id="UP000183015"/>
    </source>
</evidence>
<reference evidence="3" key="1">
    <citation type="submission" date="2016-10" db="EMBL/GenBank/DDBJ databases">
        <authorList>
            <person name="Varghese N."/>
        </authorList>
    </citation>
    <scope>NUCLEOTIDE SEQUENCE [LARGE SCALE GENOMIC DNA]</scope>
    <source>
        <strain evidence="3">DSM 45096 / BCRC 16803 / CGMCC 4.1857 / CIP 109030 / JCM 12277 / KCTC 19219 / NBRC 100920 / 33214</strain>
    </source>
</reference>
<keyword evidence="1" id="KW-0472">Membrane</keyword>
<dbReference type="RefSeq" id="WP_042458542.1">
    <property type="nucleotide sequence ID" value="NZ_BBPN01000053.1"/>
</dbReference>
<evidence type="ECO:0000313" key="2">
    <source>
        <dbReference type="EMBL" id="SEK33345.1"/>
    </source>
</evidence>
<dbReference type="EMBL" id="FOAZ01000001">
    <property type="protein sequence ID" value="SEK33345.1"/>
    <property type="molecule type" value="Genomic_DNA"/>
</dbReference>
<sequence length="170" mass="17418">MTMYSHPGPPTRTTGVAQAAHGRVRVNAVVTLVLAALTVWTLTLPWASYSGESGDLHWSGFDVMNNNSGQLSDSSANSVDCLHALQWIGVALIVVSVLRLLAPAVRMAWLGAVLGLGLLVSAVAALAQFHQSLQNGGVFAPSMQAGPVVAAVAALLCLAAGVGGLVAERP</sequence>
<keyword evidence="1" id="KW-1133">Transmembrane helix</keyword>
<name>A0A1H7GBZ3_STRJI</name>
<dbReference type="AlphaFoldDB" id="A0A1H7GBZ3"/>
<proteinExistence type="predicted"/>
<organism evidence="2 3">
    <name type="scientific">Streptacidiphilus jiangxiensis</name>
    <dbReference type="NCBI Taxonomy" id="235985"/>
    <lineage>
        <taxon>Bacteria</taxon>
        <taxon>Bacillati</taxon>
        <taxon>Actinomycetota</taxon>
        <taxon>Actinomycetes</taxon>
        <taxon>Kitasatosporales</taxon>
        <taxon>Streptomycetaceae</taxon>
        <taxon>Streptacidiphilus</taxon>
    </lineage>
</organism>
<feature type="transmembrane region" description="Helical" evidence="1">
    <location>
        <begin position="84"/>
        <end position="102"/>
    </location>
</feature>
<accession>A0A1H7GBZ3</accession>
<gene>
    <name evidence="2" type="ORF">SAMN05414137_101547</name>
</gene>
<dbReference type="STRING" id="235985.SAMN05414137_101547"/>
<protein>
    <submittedName>
        <fullName evidence="2">Uncharacterized protein</fullName>
    </submittedName>
</protein>
<dbReference type="eggNOG" id="ENOG5034B6A">
    <property type="taxonomic scope" value="Bacteria"/>
</dbReference>
<dbReference type="Proteomes" id="UP000183015">
    <property type="component" value="Unassembled WGS sequence"/>
</dbReference>
<feature type="transmembrane region" description="Helical" evidence="1">
    <location>
        <begin position="109"/>
        <end position="128"/>
    </location>
</feature>
<keyword evidence="1" id="KW-0812">Transmembrane</keyword>
<feature type="transmembrane region" description="Helical" evidence="1">
    <location>
        <begin position="28"/>
        <end position="49"/>
    </location>
</feature>